<feature type="compositionally biased region" description="Basic and acidic residues" evidence="1">
    <location>
        <begin position="1"/>
        <end position="10"/>
    </location>
</feature>
<keyword evidence="2" id="KW-1185">Reference proteome</keyword>
<dbReference type="RefSeq" id="XP_018493788.1">
    <property type="nucleotide sequence ID" value="XM_018638272.1"/>
</dbReference>
<dbReference type="GeneID" id="108863745"/>
<evidence type="ECO:0000256" key="1">
    <source>
        <dbReference type="SAM" id="MobiDB-lite"/>
    </source>
</evidence>
<evidence type="ECO:0000313" key="3">
    <source>
        <dbReference type="RefSeq" id="XP_018493788.1"/>
    </source>
</evidence>
<dbReference type="AlphaFoldDB" id="A0AAJ7L3L8"/>
<proteinExistence type="predicted"/>
<dbReference type="PANTHER" id="PTHR10773:SF19">
    <property type="match status" value="1"/>
</dbReference>
<evidence type="ECO:0000313" key="2">
    <source>
        <dbReference type="Proteomes" id="UP000694867"/>
    </source>
</evidence>
<gene>
    <name evidence="3" type="primary">LOC108863745</name>
</gene>
<feature type="region of interest" description="Disordered" evidence="1">
    <location>
        <begin position="1"/>
        <end position="21"/>
    </location>
</feature>
<accession>A0AAJ7L3L8</accession>
<sequence>MSSDTPRRQIPDGAVSRKAKWNSDSWEKTQSKLKRHCGEGKTAFVDCSHAADSSICQANKLTQDDLQYVNSLMYQDADKVRQDAFITSFVGFESVQRRRPRAGSADSRQRDYTAQYSIPVLRSQPAVRVCAASFRSIMGVGAKGVHNLMKFKIEEKCSRPERRGGRRINEAHEEKKKLIREHIERFQCKDSHNARANAPKRQYLSSVLSVSKMHTMFLESHPDSGVGYKTYYHTFASEYNLAFGHPRTDVCSTCVSFTEKLRVEQDEENRKLIVADQALHRSRAKKFHPSSS</sequence>
<protein>
    <submittedName>
        <fullName evidence="3">Uncharacterized protein LOC108863745</fullName>
    </submittedName>
</protein>
<dbReference type="Proteomes" id="UP000694867">
    <property type="component" value="Unplaced"/>
</dbReference>
<dbReference type="KEGG" id="goe:108863745"/>
<reference evidence="3" key="1">
    <citation type="submission" date="2025-08" db="UniProtKB">
        <authorList>
            <consortium name="RefSeq"/>
        </authorList>
    </citation>
    <scope>IDENTIFICATION</scope>
</reference>
<name>A0AAJ7L3L8_9ACAR</name>
<organism evidence="2 3">
    <name type="scientific">Galendromus occidentalis</name>
    <name type="common">western predatory mite</name>
    <dbReference type="NCBI Taxonomy" id="34638"/>
    <lineage>
        <taxon>Eukaryota</taxon>
        <taxon>Metazoa</taxon>
        <taxon>Ecdysozoa</taxon>
        <taxon>Arthropoda</taxon>
        <taxon>Chelicerata</taxon>
        <taxon>Arachnida</taxon>
        <taxon>Acari</taxon>
        <taxon>Parasitiformes</taxon>
        <taxon>Mesostigmata</taxon>
        <taxon>Gamasina</taxon>
        <taxon>Phytoseioidea</taxon>
        <taxon>Phytoseiidae</taxon>
        <taxon>Typhlodrominae</taxon>
        <taxon>Galendromus</taxon>
    </lineage>
</organism>
<dbReference type="PANTHER" id="PTHR10773">
    <property type="entry name" value="DNA-DIRECTED RNA POLYMERASES I, II, AND III SUBUNIT RPABC2"/>
    <property type="match status" value="1"/>
</dbReference>